<dbReference type="Proteomes" id="UP000626109">
    <property type="component" value="Unassembled WGS sequence"/>
</dbReference>
<evidence type="ECO:0000256" key="1">
    <source>
        <dbReference type="SAM" id="Phobius"/>
    </source>
</evidence>
<gene>
    <name evidence="2" type="ORF">PGLA2088_LOCUS14611</name>
</gene>
<reference evidence="2" key="1">
    <citation type="submission" date="2021-02" db="EMBL/GenBank/DDBJ databases">
        <authorList>
            <person name="Dougan E. K."/>
            <person name="Rhodes N."/>
            <person name="Thang M."/>
            <person name="Chan C."/>
        </authorList>
    </citation>
    <scope>NUCLEOTIDE SEQUENCE</scope>
</reference>
<proteinExistence type="predicted"/>
<evidence type="ECO:0000313" key="2">
    <source>
        <dbReference type="EMBL" id="CAE8661701.1"/>
    </source>
</evidence>
<dbReference type="EMBL" id="CAJNNW010017834">
    <property type="protein sequence ID" value="CAE8661701.1"/>
    <property type="molecule type" value="Genomic_DNA"/>
</dbReference>
<accession>A0A813J105</accession>
<sequence>MQYIKHATAQHTHKHKHPHTHTHTHTHLTTNKLSKLQHSSQNVHFVWLSVVLLVLFRQQLCFIVVVFLLLLCFKEHCCVLLVVGLACALRVCELQVALKALAVPATHRSAVAVAVVVAARGLTHRCEFDCLFPG</sequence>
<dbReference type="AlphaFoldDB" id="A0A813J105"/>
<keyword evidence="1" id="KW-1133">Transmembrane helix</keyword>
<feature type="transmembrane region" description="Helical" evidence="1">
    <location>
        <begin position="45"/>
        <end position="71"/>
    </location>
</feature>
<name>A0A813J105_POLGL</name>
<organism evidence="2 3">
    <name type="scientific">Polarella glacialis</name>
    <name type="common">Dinoflagellate</name>
    <dbReference type="NCBI Taxonomy" id="89957"/>
    <lineage>
        <taxon>Eukaryota</taxon>
        <taxon>Sar</taxon>
        <taxon>Alveolata</taxon>
        <taxon>Dinophyceae</taxon>
        <taxon>Suessiales</taxon>
        <taxon>Suessiaceae</taxon>
        <taxon>Polarella</taxon>
    </lineage>
</organism>
<evidence type="ECO:0000313" key="3">
    <source>
        <dbReference type="Proteomes" id="UP000626109"/>
    </source>
</evidence>
<comment type="caution">
    <text evidence="2">The sequence shown here is derived from an EMBL/GenBank/DDBJ whole genome shotgun (WGS) entry which is preliminary data.</text>
</comment>
<keyword evidence="1" id="KW-0472">Membrane</keyword>
<protein>
    <submittedName>
        <fullName evidence="2">Uncharacterized protein</fullName>
    </submittedName>
</protein>
<keyword evidence="1" id="KW-0812">Transmembrane</keyword>